<proteinExistence type="predicted"/>
<dbReference type="GO" id="GO:0006935">
    <property type="term" value="P:chemotaxis"/>
    <property type="evidence" value="ECO:0007669"/>
    <property type="project" value="UniProtKB-KW"/>
</dbReference>
<dbReference type="SUPFAM" id="SSF50341">
    <property type="entry name" value="CheW-like"/>
    <property type="match status" value="1"/>
</dbReference>
<evidence type="ECO:0000259" key="15">
    <source>
        <dbReference type="PROSITE" id="PS50851"/>
    </source>
</evidence>
<dbReference type="PROSITE" id="PS50109">
    <property type="entry name" value="HIS_KIN"/>
    <property type="match status" value="1"/>
</dbReference>
<organism evidence="17 18">
    <name type="scientific">Palleronia marisminoris</name>
    <dbReference type="NCBI Taxonomy" id="315423"/>
    <lineage>
        <taxon>Bacteria</taxon>
        <taxon>Pseudomonadati</taxon>
        <taxon>Pseudomonadota</taxon>
        <taxon>Alphaproteobacteria</taxon>
        <taxon>Rhodobacterales</taxon>
        <taxon>Roseobacteraceae</taxon>
        <taxon>Palleronia</taxon>
    </lineage>
</organism>
<keyword evidence="5 12" id="KW-0597">Phosphoprotein</keyword>
<dbReference type="Proteomes" id="UP000193870">
    <property type="component" value="Unassembled WGS sequence"/>
</dbReference>
<dbReference type="InterPro" id="IPR004358">
    <property type="entry name" value="Sig_transdc_His_kin-like_C"/>
</dbReference>
<keyword evidence="6 17" id="KW-0808">Transferase</keyword>
<keyword evidence="8" id="KW-0418">Kinase</keyword>
<dbReference type="SUPFAM" id="SSF47384">
    <property type="entry name" value="Homodimeric domain of signal transducing histidine kinase"/>
    <property type="match status" value="1"/>
</dbReference>
<dbReference type="SUPFAM" id="SSF47226">
    <property type="entry name" value="Histidine-containing phosphotransfer domain, HPT domain"/>
    <property type="match status" value="1"/>
</dbReference>
<keyword evidence="18" id="KW-1185">Reference proteome</keyword>
<dbReference type="Pfam" id="PF01627">
    <property type="entry name" value="Hpt"/>
    <property type="match status" value="1"/>
</dbReference>
<dbReference type="InterPro" id="IPR036061">
    <property type="entry name" value="CheW-like_dom_sf"/>
</dbReference>
<dbReference type="InterPro" id="IPR002545">
    <property type="entry name" value="CheW-lke_dom"/>
</dbReference>
<feature type="compositionally biased region" description="Basic and acidic residues" evidence="13">
    <location>
        <begin position="268"/>
        <end position="282"/>
    </location>
</feature>
<evidence type="ECO:0000256" key="9">
    <source>
        <dbReference type="ARBA" id="ARBA00022840"/>
    </source>
</evidence>
<dbReference type="EC" id="2.7.13.3" evidence="2"/>
<dbReference type="InterPro" id="IPR036641">
    <property type="entry name" value="HPT_dom_sf"/>
</dbReference>
<dbReference type="GO" id="GO:0000155">
    <property type="term" value="F:phosphorelay sensor kinase activity"/>
    <property type="evidence" value="ECO:0007669"/>
    <property type="project" value="InterPro"/>
</dbReference>
<dbReference type="CDD" id="cd00088">
    <property type="entry name" value="HPT"/>
    <property type="match status" value="1"/>
</dbReference>
<keyword evidence="9" id="KW-0067">ATP-binding</keyword>
<dbReference type="RefSeq" id="WP_085852336.1">
    <property type="nucleotide sequence ID" value="NZ_FOPF01000001.1"/>
</dbReference>
<evidence type="ECO:0000256" key="6">
    <source>
        <dbReference type="ARBA" id="ARBA00022679"/>
    </source>
</evidence>
<evidence type="ECO:0000313" key="17">
    <source>
        <dbReference type="EMBL" id="SLN15054.1"/>
    </source>
</evidence>
<evidence type="ECO:0000259" key="14">
    <source>
        <dbReference type="PROSITE" id="PS50109"/>
    </source>
</evidence>
<keyword evidence="4" id="KW-0145">Chemotaxis</keyword>
<feature type="region of interest" description="Disordered" evidence="13">
    <location>
        <begin position="243"/>
        <end position="287"/>
    </location>
</feature>
<dbReference type="Gene3D" id="3.30.565.10">
    <property type="entry name" value="Histidine kinase-like ATPase, C-terminal domain"/>
    <property type="match status" value="1"/>
</dbReference>
<dbReference type="InterPro" id="IPR004105">
    <property type="entry name" value="CheA-like_dim"/>
</dbReference>
<evidence type="ECO:0000256" key="12">
    <source>
        <dbReference type="PROSITE-ProRule" id="PRU00110"/>
    </source>
</evidence>
<dbReference type="AlphaFoldDB" id="A0A1Y5RE22"/>
<feature type="domain" description="HPt" evidence="16">
    <location>
        <begin position="1"/>
        <end position="107"/>
    </location>
</feature>
<dbReference type="EMBL" id="FWFV01000001">
    <property type="protein sequence ID" value="SLN15054.1"/>
    <property type="molecule type" value="Genomic_DNA"/>
</dbReference>
<dbReference type="SMART" id="SM00073">
    <property type="entry name" value="HPT"/>
    <property type="match status" value="1"/>
</dbReference>
<comment type="catalytic activity">
    <reaction evidence="1">
        <text>ATP + protein L-histidine = ADP + protein N-phospho-L-histidine.</text>
        <dbReference type="EC" id="2.7.13.3"/>
    </reaction>
</comment>
<evidence type="ECO:0000256" key="1">
    <source>
        <dbReference type="ARBA" id="ARBA00000085"/>
    </source>
</evidence>
<dbReference type="InterPro" id="IPR008207">
    <property type="entry name" value="Sig_transdc_His_kin_Hpt_dom"/>
</dbReference>
<dbReference type="OrthoDB" id="9803176at2"/>
<dbReference type="Pfam" id="PF01584">
    <property type="entry name" value="CheW"/>
    <property type="match status" value="1"/>
</dbReference>
<dbReference type="PROSITE" id="PS50851">
    <property type="entry name" value="CHEW"/>
    <property type="match status" value="1"/>
</dbReference>
<feature type="domain" description="Histidine kinase" evidence="14">
    <location>
        <begin position="292"/>
        <end position="537"/>
    </location>
</feature>
<dbReference type="STRING" id="315423.SAMN04488020_101299"/>
<dbReference type="Gene3D" id="1.20.120.160">
    <property type="entry name" value="HPT domain"/>
    <property type="match status" value="1"/>
</dbReference>
<dbReference type="InterPro" id="IPR037006">
    <property type="entry name" value="CheA-like_homodim_sf"/>
</dbReference>
<evidence type="ECO:0000256" key="3">
    <source>
        <dbReference type="ARBA" id="ARBA00021495"/>
    </source>
</evidence>
<dbReference type="Gene3D" id="2.30.30.40">
    <property type="entry name" value="SH3 Domains"/>
    <property type="match status" value="1"/>
</dbReference>
<dbReference type="FunFam" id="3.30.565.10:FF:000016">
    <property type="entry name" value="Chemotaxis protein CheA, putative"/>
    <property type="match status" value="1"/>
</dbReference>
<dbReference type="PROSITE" id="PS50894">
    <property type="entry name" value="HPT"/>
    <property type="match status" value="1"/>
</dbReference>
<dbReference type="InterPro" id="IPR036097">
    <property type="entry name" value="HisK_dim/P_sf"/>
</dbReference>
<dbReference type="Pfam" id="PF02895">
    <property type="entry name" value="H-kinase_dim"/>
    <property type="match status" value="1"/>
</dbReference>
<keyword evidence="7" id="KW-0547">Nucleotide-binding</keyword>
<evidence type="ECO:0000256" key="13">
    <source>
        <dbReference type="SAM" id="MobiDB-lite"/>
    </source>
</evidence>
<feature type="region of interest" description="Disordered" evidence="13">
    <location>
        <begin position="671"/>
        <end position="690"/>
    </location>
</feature>
<evidence type="ECO:0000256" key="11">
    <source>
        <dbReference type="ARBA" id="ARBA00035100"/>
    </source>
</evidence>
<dbReference type="GO" id="GO:0005524">
    <property type="term" value="F:ATP binding"/>
    <property type="evidence" value="ECO:0007669"/>
    <property type="project" value="UniProtKB-KW"/>
</dbReference>
<evidence type="ECO:0000256" key="10">
    <source>
        <dbReference type="ARBA" id="ARBA00023012"/>
    </source>
</evidence>
<dbReference type="Pfam" id="PF02518">
    <property type="entry name" value="HATPase_c"/>
    <property type="match status" value="1"/>
</dbReference>
<feature type="modified residue" description="Phosphohistidine" evidence="12">
    <location>
        <position position="50"/>
    </location>
</feature>
<dbReference type="GO" id="GO:0005737">
    <property type="term" value="C:cytoplasm"/>
    <property type="evidence" value="ECO:0007669"/>
    <property type="project" value="InterPro"/>
</dbReference>
<dbReference type="CDD" id="cd00731">
    <property type="entry name" value="CheA_reg"/>
    <property type="match status" value="1"/>
</dbReference>
<keyword evidence="10" id="KW-0902">Two-component regulatory system</keyword>
<dbReference type="InterPro" id="IPR051315">
    <property type="entry name" value="Bact_Chemotaxis_CheA"/>
</dbReference>
<dbReference type="SUPFAM" id="SSF55874">
    <property type="entry name" value="ATPase domain of HSP90 chaperone/DNA topoisomerase II/histidine kinase"/>
    <property type="match status" value="1"/>
</dbReference>
<dbReference type="PANTHER" id="PTHR43395:SF10">
    <property type="entry name" value="CHEMOTAXIS PROTEIN CHEA"/>
    <property type="match status" value="1"/>
</dbReference>
<dbReference type="CDD" id="cd16916">
    <property type="entry name" value="HATPase_CheA-like"/>
    <property type="match status" value="1"/>
</dbReference>
<protein>
    <recommendedName>
        <fullName evidence="3">Chemotaxis protein CheA</fullName>
        <ecNumber evidence="2">2.7.13.3</ecNumber>
    </recommendedName>
</protein>
<evidence type="ECO:0000256" key="2">
    <source>
        <dbReference type="ARBA" id="ARBA00012438"/>
    </source>
</evidence>
<dbReference type="PRINTS" id="PR00344">
    <property type="entry name" value="BCTRLSENSOR"/>
</dbReference>
<evidence type="ECO:0000259" key="16">
    <source>
        <dbReference type="PROSITE" id="PS50894"/>
    </source>
</evidence>
<name>A0A1Y5RE22_9RHOB</name>
<dbReference type="Gene3D" id="1.10.287.560">
    <property type="entry name" value="Histidine kinase CheA-like, homodimeric domain"/>
    <property type="match status" value="1"/>
</dbReference>
<evidence type="ECO:0000256" key="8">
    <source>
        <dbReference type="ARBA" id="ARBA00022777"/>
    </source>
</evidence>
<evidence type="ECO:0000256" key="4">
    <source>
        <dbReference type="ARBA" id="ARBA00022500"/>
    </source>
</evidence>
<evidence type="ECO:0000256" key="5">
    <source>
        <dbReference type="ARBA" id="ARBA00022553"/>
    </source>
</evidence>
<dbReference type="SMART" id="SM01231">
    <property type="entry name" value="H-kinase_dim"/>
    <property type="match status" value="1"/>
</dbReference>
<feature type="domain" description="CheW-like" evidence="15">
    <location>
        <begin position="539"/>
        <end position="675"/>
    </location>
</feature>
<accession>A0A1Y5RE22</accession>
<dbReference type="SMART" id="SM00387">
    <property type="entry name" value="HATPase_c"/>
    <property type="match status" value="1"/>
</dbReference>
<dbReference type="InterPro" id="IPR003594">
    <property type="entry name" value="HATPase_dom"/>
</dbReference>
<gene>
    <name evidence="17" type="primary">cheA_2</name>
    <name evidence="17" type="ORF">PAM7066_00300</name>
</gene>
<dbReference type="InterPro" id="IPR005467">
    <property type="entry name" value="His_kinase_dom"/>
</dbReference>
<sequence>MATLDEIRQVFFVECDEQLETLTDGLGELHPEADAGEVSETINAMFRAVHSIKGGAASFGLDALTSFAHAFESVLDDLRLGHISVSSELVREFYRASDHLADLVTGGGTGAETDEAILNQMISSILAMGIDKSNEPDSSEMSPESFGFQPIMLDFPGVEPSEEAYQIKFSPTRALYDLGHEPVHLFRELASMGDLETEAILPELQENDGLMSWRLRLVTTAAPQELWDVFDFVGELAAISVDVEDANRSDPEPDPDGPPDSTSVDDNSVDKDEKPSTPEVSRKAPPQKTTLRVDLDLVDSLINLVGELVINQSVLAQSVAETQFSEATRIDQALEELKTLSRQIQEGVMNLRAQSVKPLFQRMARIVRETADIAGKNVILTTEGESTEVDRTVVEHLVDPLTHILRNSIDHGIEDAQTRKGRGKPLEGHLRLSAVHRSGRVFIDISDDGGGVNRERVLSKAVEKGLVSPDATLSPADIDRLLFTPGFSTAEAVTNLSGRGVGMDVVNREIQKLGGRISITSEPGAGTTISISLPLTLAVLDGMVVDVAGQTLVIPISAIVETIRPEEAKLSHVGPRSKMVNVRDVLIPIIELSDVFSFGNSNRPPTERVLLLVETENQALTAFAVDRIYDQRQVVIKSLENNYGRVPGIAAATILGDGKIALIVDPDEITSNPANSHDTSSVGVKKKALS</sequence>
<feature type="compositionally biased region" description="Polar residues" evidence="13">
    <location>
        <begin position="671"/>
        <end position="682"/>
    </location>
</feature>
<evidence type="ECO:0000313" key="18">
    <source>
        <dbReference type="Proteomes" id="UP000193870"/>
    </source>
</evidence>
<reference evidence="17 18" key="1">
    <citation type="submission" date="2017-03" db="EMBL/GenBank/DDBJ databases">
        <authorList>
            <person name="Afonso C.L."/>
            <person name="Miller P.J."/>
            <person name="Scott M.A."/>
            <person name="Spackman E."/>
            <person name="Goraichik I."/>
            <person name="Dimitrov K.M."/>
            <person name="Suarez D.L."/>
            <person name="Swayne D.E."/>
        </authorList>
    </citation>
    <scope>NUCLEOTIDE SEQUENCE [LARGE SCALE GENOMIC DNA]</scope>
    <source>
        <strain evidence="17 18">CECT 7066</strain>
    </source>
</reference>
<evidence type="ECO:0000256" key="7">
    <source>
        <dbReference type="ARBA" id="ARBA00022741"/>
    </source>
</evidence>
<dbReference type="SMART" id="SM00260">
    <property type="entry name" value="CheW"/>
    <property type="match status" value="1"/>
</dbReference>
<dbReference type="InterPro" id="IPR036890">
    <property type="entry name" value="HATPase_C_sf"/>
</dbReference>
<comment type="function">
    <text evidence="11">Involved in the transmission of sensory signals from the chemoreceptors to the flagellar motors. CheA is autophosphorylated; it can transfer its phosphate group to either CheB or CheY.</text>
</comment>
<dbReference type="PANTHER" id="PTHR43395">
    <property type="entry name" value="SENSOR HISTIDINE KINASE CHEA"/>
    <property type="match status" value="1"/>
</dbReference>